<feature type="compositionally biased region" description="Polar residues" evidence="1">
    <location>
        <begin position="1"/>
        <end position="14"/>
    </location>
</feature>
<comment type="caution">
    <text evidence="2">The sequence shown here is derived from an EMBL/GenBank/DDBJ whole genome shotgun (WGS) entry which is preliminary data.</text>
</comment>
<evidence type="ECO:0000313" key="2">
    <source>
        <dbReference type="EMBL" id="KAL3796620.1"/>
    </source>
</evidence>
<protein>
    <submittedName>
        <fullName evidence="2">Uncharacterized protein</fullName>
    </submittedName>
</protein>
<keyword evidence="3" id="KW-1185">Reference proteome</keyword>
<dbReference type="AlphaFoldDB" id="A0ABD3QEQ4"/>
<evidence type="ECO:0000256" key="1">
    <source>
        <dbReference type="SAM" id="MobiDB-lite"/>
    </source>
</evidence>
<name>A0ABD3QEQ4_9STRA</name>
<proteinExistence type="predicted"/>
<feature type="region of interest" description="Disordered" evidence="1">
    <location>
        <begin position="1"/>
        <end position="44"/>
    </location>
</feature>
<evidence type="ECO:0000313" key="3">
    <source>
        <dbReference type="Proteomes" id="UP001530400"/>
    </source>
</evidence>
<dbReference type="Proteomes" id="UP001530400">
    <property type="component" value="Unassembled WGS sequence"/>
</dbReference>
<accession>A0ABD3QEQ4</accession>
<sequence>MTNTNTSRMNVASKSSERMPRRRRVTVSGPCTSPSLPPVDRPRRRYSLPNLKQVQFSDVSEVCVLDRQLITTTKDWYTLQDQESFKKERIIDLMTLRMPKNKPPRRASCPVGLEQFLSSKNRQESKENRKMVIHVVLSEQKRQRAMCVVDQERLALLASTNTSDELVKAVKRGKFQAMARFID</sequence>
<organism evidence="2 3">
    <name type="scientific">Cyclotella atomus</name>
    <dbReference type="NCBI Taxonomy" id="382360"/>
    <lineage>
        <taxon>Eukaryota</taxon>
        <taxon>Sar</taxon>
        <taxon>Stramenopiles</taxon>
        <taxon>Ochrophyta</taxon>
        <taxon>Bacillariophyta</taxon>
        <taxon>Coscinodiscophyceae</taxon>
        <taxon>Thalassiosirophycidae</taxon>
        <taxon>Stephanodiscales</taxon>
        <taxon>Stephanodiscaceae</taxon>
        <taxon>Cyclotella</taxon>
    </lineage>
</organism>
<gene>
    <name evidence="2" type="ORF">ACHAWO_010324</name>
</gene>
<dbReference type="EMBL" id="JALLPJ020000292">
    <property type="protein sequence ID" value="KAL3796620.1"/>
    <property type="molecule type" value="Genomic_DNA"/>
</dbReference>
<reference evidence="2 3" key="1">
    <citation type="submission" date="2024-10" db="EMBL/GenBank/DDBJ databases">
        <title>Updated reference genomes for cyclostephanoid diatoms.</title>
        <authorList>
            <person name="Roberts W.R."/>
            <person name="Alverson A.J."/>
        </authorList>
    </citation>
    <scope>NUCLEOTIDE SEQUENCE [LARGE SCALE GENOMIC DNA]</scope>
    <source>
        <strain evidence="2 3">AJA010-31</strain>
    </source>
</reference>